<comment type="caution">
    <text evidence="3">The sequence shown here is derived from an EMBL/GenBank/DDBJ whole genome shotgun (WGS) entry which is preliminary data.</text>
</comment>
<name>A0A1Y2A753_9PLEO</name>
<dbReference type="AlphaFoldDB" id="A0A1Y2A753"/>
<evidence type="ECO:0000313" key="4">
    <source>
        <dbReference type="Proteomes" id="UP000193144"/>
    </source>
</evidence>
<feature type="coiled-coil region" evidence="1">
    <location>
        <begin position="48"/>
        <end position="82"/>
    </location>
</feature>
<dbReference type="Proteomes" id="UP000193144">
    <property type="component" value="Unassembled WGS sequence"/>
</dbReference>
<accession>A0A1Y2A753</accession>
<dbReference type="OrthoDB" id="5421041at2759"/>
<evidence type="ECO:0000313" key="3">
    <source>
        <dbReference type="EMBL" id="ORY18328.1"/>
    </source>
</evidence>
<gene>
    <name evidence="3" type="ORF">BCR34DRAFT_610336</name>
</gene>
<sequence length="535" mass="60510">MSVKTKQAPAGASSAVNGIASLSDSLNMVQSLKAAMTIFTSHAGFSTLSQLADQIPQQEKNIRKKDDQIKALTAQLDTERKNHVVEQDKELRKFGQMYGTLEAEKATLQGTIEELKGSLQGMNKDMTVLRKELDDVKAKGRELEGKYKAKITKLKEKDQEISDLREQLEVTCARADESSKKLRESRERVAVLEKSLEASGRQHGILEKKFNDTTGALNELIDFGAPLYDVDVGTVAKELENLWKSATSVVVRFLRQELPDEMLQNDWSGLRDDTVFTLQIPLPQSNSEAAKEMRIAMVVGILARLVDRYIFQPTYILDDESGFRELLRRQVAVDDKKEAFTRGMFLSMFPEEQECWAKNGRDRVIEDLIKDVVVHFLAPGDIGSFREELENVVVQAQECWRTVQYCNRRLEPSFRYTHDTNFGWQTFEFQIANPREGNQPVSPVAADDPEDELFVIFPRVYIVKCKQPITPGAVLRKAQFRAAALEARENASQAPFTEPASTRHRPRRSRDMSGSSEGAQGGTSARRFLRKPTWI</sequence>
<keyword evidence="4" id="KW-1185">Reference proteome</keyword>
<feature type="region of interest" description="Disordered" evidence="2">
    <location>
        <begin position="488"/>
        <end position="535"/>
    </location>
</feature>
<dbReference type="SUPFAM" id="SSF57997">
    <property type="entry name" value="Tropomyosin"/>
    <property type="match status" value="1"/>
</dbReference>
<keyword evidence="1" id="KW-0175">Coiled coil</keyword>
<reference evidence="3 4" key="1">
    <citation type="submission" date="2016-07" db="EMBL/GenBank/DDBJ databases">
        <title>Pervasive Adenine N6-methylation of Active Genes in Fungi.</title>
        <authorList>
            <consortium name="DOE Joint Genome Institute"/>
            <person name="Mondo S.J."/>
            <person name="Dannebaum R.O."/>
            <person name="Kuo R.C."/>
            <person name="Labutti K."/>
            <person name="Haridas S."/>
            <person name="Kuo A."/>
            <person name="Salamov A."/>
            <person name="Ahrendt S.R."/>
            <person name="Lipzen A."/>
            <person name="Sullivan W."/>
            <person name="Andreopoulos W.B."/>
            <person name="Clum A."/>
            <person name="Lindquist E."/>
            <person name="Daum C."/>
            <person name="Ramamoorthy G.K."/>
            <person name="Gryganskyi A."/>
            <person name="Culley D."/>
            <person name="Magnuson J.K."/>
            <person name="James T.Y."/>
            <person name="O'Malley M.A."/>
            <person name="Stajich J.E."/>
            <person name="Spatafora J.W."/>
            <person name="Visel A."/>
            <person name="Grigoriev I.V."/>
        </authorList>
    </citation>
    <scope>NUCLEOTIDE SEQUENCE [LARGE SCALE GENOMIC DNA]</scope>
    <source>
        <strain evidence="3 4">CBS 115471</strain>
    </source>
</reference>
<proteinExistence type="predicted"/>
<protein>
    <submittedName>
        <fullName evidence="3">Uncharacterized protein</fullName>
    </submittedName>
</protein>
<dbReference type="Gene3D" id="1.10.287.1490">
    <property type="match status" value="1"/>
</dbReference>
<feature type="coiled-coil region" evidence="1">
    <location>
        <begin position="112"/>
        <end position="195"/>
    </location>
</feature>
<organism evidence="3 4">
    <name type="scientific">Clohesyomyces aquaticus</name>
    <dbReference type="NCBI Taxonomy" id="1231657"/>
    <lineage>
        <taxon>Eukaryota</taxon>
        <taxon>Fungi</taxon>
        <taxon>Dikarya</taxon>
        <taxon>Ascomycota</taxon>
        <taxon>Pezizomycotina</taxon>
        <taxon>Dothideomycetes</taxon>
        <taxon>Pleosporomycetidae</taxon>
        <taxon>Pleosporales</taxon>
        <taxon>Lindgomycetaceae</taxon>
        <taxon>Clohesyomyces</taxon>
    </lineage>
</organism>
<dbReference type="EMBL" id="MCFA01000007">
    <property type="protein sequence ID" value="ORY18328.1"/>
    <property type="molecule type" value="Genomic_DNA"/>
</dbReference>
<evidence type="ECO:0000256" key="2">
    <source>
        <dbReference type="SAM" id="MobiDB-lite"/>
    </source>
</evidence>
<evidence type="ECO:0000256" key="1">
    <source>
        <dbReference type="SAM" id="Coils"/>
    </source>
</evidence>